<dbReference type="FunFam" id="2.60.40.10:FF:000458">
    <property type="entry name" value="Molecular chaperone FimC"/>
    <property type="match status" value="1"/>
</dbReference>
<evidence type="ECO:0000256" key="7">
    <source>
        <dbReference type="ARBA" id="ARBA00023319"/>
    </source>
</evidence>
<proteinExistence type="inferred from homology"/>
<dbReference type="RefSeq" id="WP_035322835.1">
    <property type="nucleotide sequence ID" value="NZ_FONH01000001.1"/>
</dbReference>
<sequence length="240" mass="26208">MKKIIRLLAAGMLFATAASSLASVVIDGTRVVYPAQRKDVDVRLHNNGQLPVVVQSWMDTGDSHQSPESIKTPFVLMPPIVRLDNGRSQVLRLVYTGEPLPDDKESVFWLNVLEIPPKAKPDADTNALQFAFRTRIKVFFRPEKLPGKADDAMQQLAWKLVPAGSGYALQASNPSAFHVSLVGVKLQADGQSLDAGDGMVGPGASLSLPVSELRHVPAQLSVHYVAIDDYGAQREFDRRL</sequence>
<feature type="chain" id="PRO_5011698624" evidence="9">
    <location>
        <begin position="23"/>
        <end position="240"/>
    </location>
</feature>
<dbReference type="PRINTS" id="PR00969">
    <property type="entry name" value="CHAPERONPILI"/>
</dbReference>
<dbReference type="SUPFAM" id="SSF49584">
    <property type="entry name" value="Periplasmic chaperone C-domain"/>
    <property type="match status" value="1"/>
</dbReference>
<dbReference type="Gene3D" id="2.60.40.10">
    <property type="entry name" value="Immunoglobulins"/>
    <property type="match status" value="2"/>
</dbReference>
<feature type="signal peptide" evidence="9">
    <location>
        <begin position="1"/>
        <end position="22"/>
    </location>
</feature>
<evidence type="ECO:0000313" key="13">
    <source>
        <dbReference type="Proteomes" id="UP000199477"/>
    </source>
</evidence>
<gene>
    <name evidence="12" type="ORF">SAMN02799615_00363</name>
</gene>
<accession>A0A1I1XSP1</accession>
<dbReference type="SUPFAM" id="SSF49354">
    <property type="entry name" value="PapD-like"/>
    <property type="match status" value="1"/>
</dbReference>
<dbReference type="InterPro" id="IPR016147">
    <property type="entry name" value="Pili_assmbl_chaperone_N"/>
</dbReference>
<dbReference type="InterPro" id="IPR013783">
    <property type="entry name" value="Ig-like_fold"/>
</dbReference>
<comment type="subcellular location">
    <subcellularLocation>
        <location evidence="1 8">Periplasm</location>
    </subcellularLocation>
</comment>
<evidence type="ECO:0000256" key="2">
    <source>
        <dbReference type="ARBA" id="ARBA00007399"/>
    </source>
</evidence>
<dbReference type="GO" id="GO:0071555">
    <property type="term" value="P:cell wall organization"/>
    <property type="evidence" value="ECO:0007669"/>
    <property type="project" value="InterPro"/>
</dbReference>
<keyword evidence="7" id="KW-0393">Immunoglobulin domain</keyword>
<evidence type="ECO:0000256" key="8">
    <source>
        <dbReference type="RuleBase" id="RU003918"/>
    </source>
</evidence>
<dbReference type="InterPro" id="IPR008962">
    <property type="entry name" value="PapD-like_sf"/>
</dbReference>
<keyword evidence="3" id="KW-1029">Fimbrium biogenesis</keyword>
<dbReference type="InterPro" id="IPR018046">
    <property type="entry name" value="Pili_assmbl_chaperone_CS"/>
</dbReference>
<evidence type="ECO:0000256" key="6">
    <source>
        <dbReference type="ARBA" id="ARBA00023186"/>
    </source>
</evidence>
<organism evidence="12 13">
    <name type="scientific">Dyella marensis</name>
    <dbReference type="NCBI Taxonomy" id="500610"/>
    <lineage>
        <taxon>Bacteria</taxon>
        <taxon>Pseudomonadati</taxon>
        <taxon>Pseudomonadota</taxon>
        <taxon>Gammaproteobacteria</taxon>
        <taxon>Lysobacterales</taxon>
        <taxon>Rhodanobacteraceae</taxon>
        <taxon>Dyella</taxon>
    </lineage>
</organism>
<evidence type="ECO:0000259" key="11">
    <source>
        <dbReference type="Pfam" id="PF02753"/>
    </source>
</evidence>
<dbReference type="PANTHER" id="PTHR30251">
    <property type="entry name" value="PILUS ASSEMBLY CHAPERONE"/>
    <property type="match status" value="1"/>
</dbReference>
<feature type="domain" description="Pili assembly chaperone N-terminal" evidence="10">
    <location>
        <begin position="23"/>
        <end position="145"/>
    </location>
</feature>
<evidence type="ECO:0000256" key="3">
    <source>
        <dbReference type="ARBA" id="ARBA00022558"/>
    </source>
</evidence>
<dbReference type="Pfam" id="PF00345">
    <property type="entry name" value="PapD_N"/>
    <property type="match status" value="1"/>
</dbReference>
<keyword evidence="6 8" id="KW-0143">Chaperone</keyword>
<dbReference type="InterPro" id="IPR050643">
    <property type="entry name" value="Periplasmic_pilus_chap"/>
</dbReference>
<dbReference type="PANTHER" id="PTHR30251:SF2">
    <property type="entry name" value="FIMBRIAL CHAPERONE YADV-RELATED"/>
    <property type="match status" value="1"/>
</dbReference>
<keyword evidence="4 9" id="KW-0732">Signal</keyword>
<evidence type="ECO:0000259" key="10">
    <source>
        <dbReference type="Pfam" id="PF00345"/>
    </source>
</evidence>
<reference evidence="13" key="1">
    <citation type="submission" date="2016-10" db="EMBL/GenBank/DDBJ databases">
        <authorList>
            <person name="Varghese N."/>
            <person name="Submissions S."/>
        </authorList>
    </citation>
    <scope>NUCLEOTIDE SEQUENCE [LARGE SCALE GENOMIC DNA]</scope>
    <source>
        <strain evidence="13">UNC178MFTsu3.1</strain>
    </source>
</reference>
<feature type="domain" description="Pili assembly chaperone C-terminal" evidence="11">
    <location>
        <begin position="172"/>
        <end position="234"/>
    </location>
</feature>
<dbReference type="AlphaFoldDB" id="A0A1I1XSP1"/>
<comment type="similarity">
    <text evidence="2 8">Belongs to the periplasmic pilus chaperone family.</text>
</comment>
<keyword evidence="13" id="KW-1185">Reference proteome</keyword>
<name>A0A1I1XSP1_9GAMM</name>
<evidence type="ECO:0000256" key="5">
    <source>
        <dbReference type="ARBA" id="ARBA00022764"/>
    </source>
</evidence>
<protein>
    <submittedName>
        <fullName evidence="12">Chaperone protein EcpD</fullName>
    </submittedName>
</protein>
<evidence type="ECO:0000313" key="12">
    <source>
        <dbReference type="EMBL" id="SFE10271.1"/>
    </source>
</evidence>
<keyword evidence="5" id="KW-0574">Periplasm</keyword>
<dbReference type="Pfam" id="PF02753">
    <property type="entry name" value="PapD_C"/>
    <property type="match status" value="1"/>
</dbReference>
<dbReference type="InterPro" id="IPR001829">
    <property type="entry name" value="Pili_assmbl_chaperone_bac"/>
</dbReference>
<dbReference type="STRING" id="500610.SAMN02799615_00363"/>
<evidence type="ECO:0000256" key="1">
    <source>
        <dbReference type="ARBA" id="ARBA00004418"/>
    </source>
</evidence>
<dbReference type="GO" id="GO:0030288">
    <property type="term" value="C:outer membrane-bounded periplasmic space"/>
    <property type="evidence" value="ECO:0007669"/>
    <property type="project" value="InterPro"/>
</dbReference>
<evidence type="ECO:0000256" key="4">
    <source>
        <dbReference type="ARBA" id="ARBA00022729"/>
    </source>
</evidence>
<dbReference type="Proteomes" id="UP000199477">
    <property type="component" value="Unassembled WGS sequence"/>
</dbReference>
<dbReference type="InterPro" id="IPR036316">
    <property type="entry name" value="Pili_assmbl_chap_C_dom_sf"/>
</dbReference>
<dbReference type="PROSITE" id="PS00635">
    <property type="entry name" value="PILI_CHAPERONE"/>
    <property type="match status" value="1"/>
</dbReference>
<dbReference type="EMBL" id="FONH01000001">
    <property type="protein sequence ID" value="SFE10271.1"/>
    <property type="molecule type" value="Genomic_DNA"/>
</dbReference>
<evidence type="ECO:0000256" key="9">
    <source>
        <dbReference type="SAM" id="SignalP"/>
    </source>
</evidence>
<dbReference type="InterPro" id="IPR016148">
    <property type="entry name" value="Pili_assmbl_chaperone_C"/>
</dbReference>